<proteinExistence type="predicted"/>
<dbReference type="Proteomes" id="UP000324632">
    <property type="component" value="Chromosome 9"/>
</dbReference>
<evidence type="ECO:0000313" key="3">
    <source>
        <dbReference type="EMBL" id="KAA0716320.1"/>
    </source>
</evidence>
<dbReference type="GO" id="GO:0006363">
    <property type="term" value="P:termination of RNA polymerase I transcription"/>
    <property type="evidence" value="ECO:0007669"/>
    <property type="project" value="TreeGrafter"/>
</dbReference>
<dbReference type="PANTHER" id="PTHR46760:SF1">
    <property type="entry name" value="TRANSCRIPTION TERMINATION FACTOR 1"/>
    <property type="match status" value="1"/>
</dbReference>
<evidence type="ECO:0000313" key="4">
    <source>
        <dbReference type="Proteomes" id="UP000324632"/>
    </source>
</evidence>
<comment type="caution">
    <text evidence="3">The sequence shown here is derived from an EMBL/GenBank/DDBJ whole genome shotgun (WGS) entry which is preliminary data.</text>
</comment>
<feature type="compositionally biased region" description="Basic and acidic residues" evidence="1">
    <location>
        <begin position="109"/>
        <end position="122"/>
    </location>
</feature>
<feature type="domain" description="Myb-like" evidence="2">
    <location>
        <begin position="337"/>
        <end position="412"/>
    </location>
</feature>
<dbReference type="AlphaFoldDB" id="A0A5A9P349"/>
<dbReference type="Gene3D" id="1.10.10.60">
    <property type="entry name" value="Homeodomain-like"/>
    <property type="match status" value="2"/>
</dbReference>
<dbReference type="Pfam" id="PF13921">
    <property type="entry name" value="Myb_DNA-bind_6"/>
    <property type="match status" value="1"/>
</dbReference>
<organism evidence="3 4">
    <name type="scientific">Triplophysa tibetana</name>
    <dbReference type="NCBI Taxonomy" id="1572043"/>
    <lineage>
        <taxon>Eukaryota</taxon>
        <taxon>Metazoa</taxon>
        <taxon>Chordata</taxon>
        <taxon>Craniata</taxon>
        <taxon>Vertebrata</taxon>
        <taxon>Euteleostomi</taxon>
        <taxon>Actinopterygii</taxon>
        <taxon>Neopterygii</taxon>
        <taxon>Teleostei</taxon>
        <taxon>Ostariophysi</taxon>
        <taxon>Cypriniformes</taxon>
        <taxon>Nemacheilidae</taxon>
        <taxon>Triplophysa</taxon>
    </lineage>
</organism>
<dbReference type="SMART" id="SM00717">
    <property type="entry name" value="SANT"/>
    <property type="match status" value="2"/>
</dbReference>
<dbReference type="GO" id="GO:0005730">
    <property type="term" value="C:nucleolus"/>
    <property type="evidence" value="ECO:0007669"/>
    <property type="project" value="TreeGrafter"/>
</dbReference>
<dbReference type="InterPro" id="IPR053078">
    <property type="entry name" value="TTF1-like"/>
</dbReference>
<dbReference type="CDD" id="cd00167">
    <property type="entry name" value="SANT"/>
    <property type="match status" value="1"/>
</dbReference>
<keyword evidence="4" id="KW-1185">Reference proteome</keyword>
<accession>A0A5A9P349</accession>
<name>A0A5A9P349_9TELE</name>
<feature type="compositionally biased region" description="Basic and acidic residues" evidence="1">
    <location>
        <begin position="1"/>
        <end position="18"/>
    </location>
</feature>
<dbReference type="FunFam" id="1.10.10.60:FF:000480">
    <property type="entry name" value="Si:ch73-376l24.4"/>
    <property type="match status" value="1"/>
</dbReference>
<feature type="compositionally biased region" description="Basic residues" evidence="1">
    <location>
        <begin position="98"/>
        <end position="108"/>
    </location>
</feature>
<sequence length="531" mass="62612">MDAVYPEKTKQKKRERELQGFVESSNVQNNCEKKVHKKNKRGKDVEILSDQTPTEQKKKRKLNKREFDIDNEQATLIDDGLLHEVNDATSPSKEVERKKKRKKVKRKHSESDDTAKDPHEEQSGVTTDMENMPNEDDRQTAQDLTDPATQVHTQSFRKKKRNGEVLEIDYKLLSEMKEFVPDIESRYMINVHKMIMYDLPRFREFKKQGIPLRHGRFSIEENKRLRRNVLDFLALTGVDSATKLFHVKRFPDEKIMLVKLKKLHKFFLKIAEGIPRSCYEVFVRGRKTFDGYNYKGRFDDDEVKALLKYQTLHGNDWVKISKLTGRSALSLEKRYSQINKKFGPWSEKELQRLLRAVREYIVTELKSMSTDTRTPTRVSREILYKKLPWFEIAHKVKTRSWTKCRVKWMGILSVRMSSGNVSQGRKSHGAKIRLIQAMYESQVVDVVDINWEDLTSAFGDVPPAYVQMKWHQLKVCYVPNWQNKSFEDIVDYLHEKVKPKLENEFEDLDENDLPADQKQTFLLSDIFQDIN</sequence>
<protein>
    <submittedName>
        <fullName evidence="3">Transcription termination factor 1</fullName>
    </submittedName>
</protein>
<dbReference type="PROSITE" id="PS50090">
    <property type="entry name" value="MYB_LIKE"/>
    <property type="match status" value="1"/>
</dbReference>
<dbReference type="PANTHER" id="PTHR46760">
    <property type="entry name" value="TRANSCRIPTION TERMINATION FACTOR 1"/>
    <property type="match status" value="1"/>
</dbReference>
<dbReference type="InterPro" id="IPR001005">
    <property type="entry name" value="SANT/Myb"/>
</dbReference>
<dbReference type="GO" id="GO:0003682">
    <property type="term" value="F:chromatin binding"/>
    <property type="evidence" value="ECO:0007669"/>
    <property type="project" value="TreeGrafter"/>
</dbReference>
<reference evidence="3 4" key="1">
    <citation type="journal article" date="2019" name="Mol. Ecol. Resour.">
        <title>Chromosome-level genome assembly of Triplophysa tibetana, a fish adapted to the harsh high-altitude environment of the Tibetan Plateau.</title>
        <authorList>
            <person name="Yang X."/>
            <person name="Liu H."/>
            <person name="Ma Z."/>
            <person name="Zou Y."/>
            <person name="Zou M."/>
            <person name="Mao Y."/>
            <person name="Li X."/>
            <person name="Wang H."/>
            <person name="Chen T."/>
            <person name="Wang W."/>
            <person name="Yang R."/>
        </authorList>
    </citation>
    <scope>NUCLEOTIDE SEQUENCE [LARGE SCALE GENOMIC DNA]</scope>
    <source>
        <strain evidence="3">TTIB1903HZAU</strain>
        <tissue evidence="3">Muscle</tissue>
    </source>
</reference>
<feature type="compositionally biased region" description="Polar residues" evidence="1">
    <location>
        <begin position="141"/>
        <end position="154"/>
    </location>
</feature>
<dbReference type="SUPFAM" id="SSF46689">
    <property type="entry name" value="Homeodomain-like"/>
    <property type="match status" value="2"/>
</dbReference>
<gene>
    <name evidence="3" type="ORF">E1301_Tti001755</name>
</gene>
<dbReference type="OrthoDB" id="5812619at2759"/>
<evidence type="ECO:0000256" key="1">
    <source>
        <dbReference type="SAM" id="MobiDB-lite"/>
    </source>
</evidence>
<dbReference type="InterPro" id="IPR009057">
    <property type="entry name" value="Homeodomain-like_sf"/>
</dbReference>
<feature type="region of interest" description="Disordered" evidence="1">
    <location>
        <begin position="1"/>
        <end position="158"/>
    </location>
</feature>
<dbReference type="EMBL" id="SOYY01000009">
    <property type="protein sequence ID" value="KAA0716320.1"/>
    <property type="molecule type" value="Genomic_DNA"/>
</dbReference>
<evidence type="ECO:0000259" key="2">
    <source>
        <dbReference type="PROSITE" id="PS50090"/>
    </source>
</evidence>